<reference evidence="1 2" key="1">
    <citation type="submission" date="2015-11" db="EMBL/GenBank/DDBJ databases">
        <authorList>
            <person name="Lin W."/>
        </authorList>
    </citation>
    <scope>NUCLEOTIDE SEQUENCE [LARGE SCALE GENOMIC DNA]</scope>
    <source>
        <strain evidence="1 2">HCH-1</strain>
    </source>
</reference>
<proteinExistence type="predicted"/>
<name>A0ABR5SKX3_9BACT</name>
<dbReference type="Proteomes" id="UP000060487">
    <property type="component" value="Unassembled WGS sequence"/>
</dbReference>
<organism evidence="1 2">
    <name type="scientific">Candidatus Magnetominusculus xianensis</name>
    <dbReference type="NCBI Taxonomy" id="1748249"/>
    <lineage>
        <taxon>Bacteria</taxon>
        <taxon>Pseudomonadati</taxon>
        <taxon>Nitrospirota</taxon>
        <taxon>Nitrospiria</taxon>
        <taxon>Nitrospirales</taxon>
        <taxon>Nitrospiraceae</taxon>
        <taxon>Candidatus Magnetominusculus</taxon>
    </lineage>
</organism>
<dbReference type="NCBIfam" id="NF007714">
    <property type="entry name" value="PRK10410.1-2"/>
    <property type="match status" value="1"/>
</dbReference>
<comment type="caution">
    <text evidence="1">The sequence shown here is derived from an EMBL/GenBank/DDBJ whole genome shotgun (WGS) entry which is preliminary data.</text>
</comment>
<dbReference type="InterPro" id="IPR020483">
    <property type="entry name" value="Uncharacterised_YgbA"/>
</dbReference>
<protein>
    <submittedName>
        <fullName evidence="1">Nitrous oxide regulator</fullName>
    </submittedName>
</protein>
<keyword evidence="2" id="KW-1185">Reference proteome</keyword>
<evidence type="ECO:0000313" key="2">
    <source>
        <dbReference type="Proteomes" id="UP000060487"/>
    </source>
</evidence>
<evidence type="ECO:0000313" key="1">
    <source>
        <dbReference type="EMBL" id="KWT92951.1"/>
    </source>
</evidence>
<gene>
    <name evidence="1" type="ORF">ASN18_0386</name>
</gene>
<dbReference type="EMBL" id="LNQR01000018">
    <property type="protein sequence ID" value="KWT92951.1"/>
    <property type="molecule type" value="Genomic_DNA"/>
</dbReference>
<dbReference type="RefSeq" id="WP_085050914.1">
    <property type="nucleotide sequence ID" value="NZ_LNQR01000018.1"/>
</dbReference>
<sequence length="109" mass="13007">MFSGTRIEFEKRTVTKMIGFYCKKLHHSKGVLCAECAALLEYSHKRLDKCVYQNDKPTCSKCTIHCYKPDRRQQIRDVMRYSQPRMLLRRPDLVILHTIEGLFNKKKKR</sequence>
<dbReference type="Pfam" id="PF11756">
    <property type="entry name" value="YgbA_NO"/>
    <property type="match status" value="1"/>
</dbReference>
<accession>A0ABR5SKX3</accession>